<feature type="region of interest" description="Disordered" evidence="1">
    <location>
        <begin position="155"/>
        <end position="187"/>
    </location>
</feature>
<feature type="region of interest" description="Disordered" evidence="1">
    <location>
        <begin position="546"/>
        <end position="596"/>
    </location>
</feature>
<dbReference type="OrthoDB" id="268033at2759"/>
<dbReference type="PhylomeDB" id="E9AN49"/>
<name>E9AN49_LEIMU</name>
<protein>
    <submittedName>
        <fullName evidence="2">Uncharacterized protein</fullName>
    </submittedName>
</protein>
<dbReference type="VEuPathDB" id="TriTrypDB:LmxM.10.0425"/>
<proteinExistence type="predicted"/>
<feature type="region of interest" description="Disordered" evidence="1">
    <location>
        <begin position="271"/>
        <end position="292"/>
    </location>
</feature>
<reference evidence="2 3" key="1">
    <citation type="journal article" date="2011" name="Genome Res.">
        <title>Chromosome and gene copy number variation allow major structural change between species and strains of Leishmania.</title>
        <authorList>
            <person name="Rogers M.B."/>
            <person name="Hilley J.D."/>
            <person name="Dickens N.J."/>
            <person name="Wilkes J."/>
            <person name="Bates P.A."/>
            <person name="Depledge D.P."/>
            <person name="Harris D."/>
            <person name="Her Y."/>
            <person name="Herzyk P."/>
            <person name="Imamura H."/>
            <person name="Otto T.D."/>
            <person name="Sanders M."/>
            <person name="Seeger K."/>
            <person name="Dujardin J.C."/>
            <person name="Berriman M."/>
            <person name="Smith D.F."/>
            <person name="Hertz-Fowler C."/>
            <person name="Mottram J.C."/>
        </authorList>
    </citation>
    <scope>NUCLEOTIDE SEQUENCE [LARGE SCALE GENOMIC DNA]</scope>
    <source>
        <strain evidence="2 3">MHOM/GT/2001/U1103</strain>
    </source>
</reference>
<feature type="region of interest" description="Disordered" evidence="1">
    <location>
        <begin position="1"/>
        <end position="58"/>
    </location>
</feature>
<dbReference type="EMBL" id="FR799563">
    <property type="protein sequence ID" value="CBZ24354.1"/>
    <property type="molecule type" value="Genomic_DNA"/>
</dbReference>
<keyword evidence="3" id="KW-1185">Reference proteome</keyword>
<feature type="compositionally biased region" description="Polar residues" evidence="1">
    <location>
        <begin position="561"/>
        <end position="583"/>
    </location>
</feature>
<evidence type="ECO:0000256" key="1">
    <source>
        <dbReference type="SAM" id="MobiDB-lite"/>
    </source>
</evidence>
<feature type="region of interest" description="Disordered" evidence="1">
    <location>
        <begin position="306"/>
        <end position="370"/>
    </location>
</feature>
<feature type="compositionally biased region" description="Low complexity" evidence="1">
    <location>
        <begin position="468"/>
        <end position="502"/>
    </location>
</feature>
<dbReference type="GeneID" id="13454746"/>
<gene>
    <name evidence="2" type="ORF">LMXM_10_0425</name>
</gene>
<dbReference type="OMA" id="ALHTCDA"/>
<dbReference type="Proteomes" id="UP000007259">
    <property type="component" value="Chromosome 10"/>
</dbReference>
<accession>E9AN49</accession>
<dbReference type="KEGG" id="lmi:LMXM_10_0425"/>
<evidence type="ECO:0000313" key="2">
    <source>
        <dbReference type="EMBL" id="CBZ24354.1"/>
    </source>
</evidence>
<evidence type="ECO:0000313" key="3">
    <source>
        <dbReference type="Proteomes" id="UP000007259"/>
    </source>
</evidence>
<organism evidence="2 3">
    <name type="scientific">Leishmania mexicana (strain MHOM/GT/2001/U1103)</name>
    <dbReference type="NCBI Taxonomy" id="929439"/>
    <lineage>
        <taxon>Eukaryota</taxon>
        <taxon>Discoba</taxon>
        <taxon>Euglenozoa</taxon>
        <taxon>Kinetoplastea</taxon>
        <taxon>Metakinetoplastina</taxon>
        <taxon>Trypanosomatida</taxon>
        <taxon>Trypanosomatidae</taxon>
        <taxon>Leishmaniinae</taxon>
        <taxon>Leishmania</taxon>
    </lineage>
</organism>
<dbReference type="AlphaFoldDB" id="E9AN49"/>
<sequence>MSSRACTPPHGLGRGSQESVPHKKANRRAVAPLDAVPSPPLAWAQGQEHSSPSSVVMLSCSSDDDTDLFCFPHLNGDAAATPPPSQPPLTRAQLLALQRSTSDHNLVALTPATTTALNNNEGRTGTMVLGATHLRGDTNQVIKQRQERVMSWLAGTSATPNRPPDGSDDGATDAELRGSGVPDGLHTPPRLVASSVLVPYAASTAPVLPSLAGSSGVGLRSPTGIQQSSDSAVVPPWCALDTRTQACCTPPRSSPHPWSLSALHTCDAQGAPVTASDWPTVSITRDSPRRRPTPLASMLLPFLASPTPRRPSVVRESTKDCSAPSPALSGALRDARTREAPPESPLPLSVQEAVTAASAPRATSSHGDGENPIALRVCTLSGLTLRVTADRCLSVAALAQRVAQYLQLRGAQVQLKYTRTGVVFDAPSSDMRGVETASATANVRLCDLPGLQSSDVFVVLLRAQRGEPSPLSRLPSRPSAAGSLAGRSPSPRPSSASSPVRLSGRHAIAAKRARRSTPVPSLPACAIAESLPPLAGAHTTRGICTNASVPPLKPEPAPISGGSSSGTRCARLTTPSPGGTSSVEHPREGKHRRHDTEMYSSMTQPLSVVSPARTAATTFAASDPVGERVGRVSAGSYGYPPLAKSRARRM</sequence>
<feature type="region of interest" description="Disordered" evidence="1">
    <location>
        <begin position="468"/>
        <end position="503"/>
    </location>
</feature>
<dbReference type="RefSeq" id="XP_003872878.1">
    <property type="nucleotide sequence ID" value="XM_003872829.1"/>
</dbReference>